<dbReference type="Proteomes" id="UP000265562">
    <property type="component" value="Chromosome"/>
</dbReference>
<dbReference type="Pfam" id="PF20047">
    <property type="entry name" value="DUF6449"/>
    <property type="match status" value="1"/>
</dbReference>
<proteinExistence type="predicted"/>
<evidence type="ECO:0000313" key="2">
    <source>
        <dbReference type="Proteomes" id="UP000265562"/>
    </source>
</evidence>
<dbReference type="OrthoDB" id="1643401at2"/>
<accession>A0A385Q367</accession>
<dbReference type="AlphaFoldDB" id="A0A385Q367"/>
<dbReference type="EMBL" id="CP032364">
    <property type="protein sequence ID" value="AYB00783.1"/>
    <property type="molecule type" value="Genomic_DNA"/>
</dbReference>
<gene>
    <name evidence="1" type="ORF">D4A81_02625</name>
</gene>
<dbReference type="RefSeq" id="WP_111525779.1">
    <property type="nucleotide sequence ID" value="NZ_CP032364.1"/>
</dbReference>
<name>A0A385Q367_9FIRM</name>
<organism evidence="1 2">
    <name type="scientific">Lachnoanaerobaculum umeaense</name>
    <dbReference type="NCBI Taxonomy" id="617123"/>
    <lineage>
        <taxon>Bacteria</taxon>
        <taxon>Bacillati</taxon>
        <taxon>Bacillota</taxon>
        <taxon>Clostridia</taxon>
        <taxon>Lachnospirales</taxon>
        <taxon>Lachnospiraceae</taxon>
        <taxon>Lachnoanaerobaculum</taxon>
    </lineage>
</organism>
<dbReference type="InterPro" id="IPR045611">
    <property type="entry name" value="DUF6449"/>
</dbReference>
<evidence type="ECO:0000313" key="1">
    <source>
        <dbReference type="EMBL" id="AYB00783.1"/>
    </source>
</evidence>
<reference evidence="1 2" key="1">
    <citation type="submission" date="2018-09" db="EMBL/GenBank/DDBJ databases">
        <title>Genome sequencing of Lachnoanaerobaculum umeaense DSM 23576.</title>
        <authorList>
            <person name="Kook J.-K."/>
            <person name="Park S.-N."/>
            <person name="Lim Y.K."/>
        </authorList>
    </citation>
    <scope>NUCLEOTIDE SEQUENCE [LARGE SCALE GENOMIC DNA]</scope>
    <source>
        <strain evidence="2">DSM 23576 \ CCUG 58757</strain>
    </source>
</reference>
<keyword evidence="2" id="KW-1185">Reference proteome</keyword>
<sequence>MTSKSSFFKLMKEDLKIRIWTLAISVLIFFFSLIVATAMMVSFNLYNSVLYDVPSMRAKELAATFLLYIGITNPLFSFVFVVLALVMALSGFSYLYSKKKVDLYHSLPIKREILFFVKIINGILIAIVPFIICAIIAGLMILVNTASANIISGVIFAILEWIVLYILSYSVVVLAIMLTGNMLIGFLLCGFLSFYFPALALMIKGYQSTFFLTYYSSGPIIDKFLINFSSFMIIFNIAKLDIIIKMIISIIASMVLMFINLFLYKKRASETAGKSISFCIIKLPVKFMMVIFISMLMYLLAYGVMNDSIAWGIFGLAVGGVITHCIIEIIYNQDFKKIFAGKIQMLICIIISLILVAIFQMDIFGYDSYIPRVGDIKSAAVISEALESNESQYFNEIIISESYYDGSFVDVDYASDRRIEELLSKKMDITNKEAVLELAKKGVSETVPNYISYGNPVEVLISYKLKSGRIVKRMYYIDYEDMISELSNVYADESYKKSCYPILSNESKNIVSVDFNGMMKNDSHMVFHDDKMKEKLVETYKKELLEFDYETKLKSYPFASIRFNDDFMEDALKNYAGFNYTNDSTSATNSKWDNVYADSLESVGYYPIYPEFKETLAVLKEMGVEVIERFPSYYVESIDISYVDLENVEEEVVTYSSEIVQKTYYDVKDIEEILDKLVICDSPYKDSLNEDWRYTVTINTKDPVFSDYSQYNTYTFKKGNIPSIIK</sequence>
<dbReference type="KEGG" id="lua:D4A81_02625"/>
<protein>
    <submittedName>
        <fullName evidence="1">Uncharacterized protein</fullName>
    </submittedName>
</protein>